<protein>
    <submittedName>
        <fullName evidence="2">Glycosyl transferases group 1</fullName>
    </submittedName>
</protein>
<dbReference type="EMBL" id="MWDQ01000103">
    <property type="protein sequence ID" value="OQB73013.1"/>
    <property type="molecule type" value="Genomic_DNA"/>
</dbReference>
<evidence type="ECO:0000313" key="2">
    <source>
        <dbReference type="EMBL" id="OQB73013.1"/>
    </source>
</evidence>
<evidence type="ECO:0000259" key="1">
    <source>
        <dbReference type="PROSITE" id="PS50157"/>
    </source>
</evidence>
<dbReference type="GO" id="GO:0016757">
    <property type="term" value="F:glycosyltransferase activity"/>
    <property type="evidence" value="ECO:0007669"/>
    <property type="project" value="InterPro"/>
</dbReference>
<dbReference type="InterPro" id="IPR013087">
    <property type="entry name" value="Znf_C2H2_type"/>
</dbReference>
<gene>
    <name evidence="2" type="ORF">BWX89_01129</name>
</gene>
<comment type="caution">
    <text evidence="2">The sequence shown here is derived from an EMBL/GenBank/DDBJ whole genome shotgun (WGS) entry which is preliminary data.</text>
</comment>
<proteinExistence type="predicted"/>
<name>A0A1V6C7W9_UNCT6</name>
<dbReference type="AlphaFoldDB" id="A0A1V6C7W9"/>
<dbReference type="Gene3D" id="3.40.50.2000">
    <property type="entry name" value="Glycogen Phosphorylase B"/>
    <property type="match status" value="1"/>
</dbReference>
<accession>A0A1V6C7W9</accession>
<dbReference type="Proteomes" id="UP000485562">
    <property type="component" value="Unassembled WGS sequence"/>
</dbReference>
<sequence length="406" mass="47114">MNILHKNFGVVWSWSEIAKQLFKELQEHNFTSEHSNINTDMEEYDVILLQQITLLKTIHKSYYNKTIVRLGGNKTFNDEGRNMEELKEQMRQCFAVIATNKFLYDIAITANPNTFLIPNGLNLDDWSVIKKIPKTFTVGFVGNISHPSYRDYKGYDFVEQACKELNIPLKTALYGNGQIPHNQMREKFYSEISCLVHPTKGEGNSNVIMESLSVGIPVITTKEAGFHGEMLEDNENVLFCERTVESVKKCIEKLRNDKELYHRLKMNGRKFAEEYHDIKKIAKQYDFLFQACYEENKNKGIQKEQGRNKMIVKVIKEIYENGLRIVGSVFETTEERARQLKGYVIPLEQQEEQQVKAVVEPHKDKMIKESDVKKEEDNNLVCDVCGFKAKSKIGLIAHTRKHKDKK</sequence>
<dbReference type="Pfam" id="PF00534">
    <property type="entry name" value="Glycos_transf_1"/>
    <property type="match status" value="1"/>
</dbReference>
<dbReference type="InterPro" id="IPR001296">
    <property type="entry name" value="Glyco_trans_1"/>
</dbReference>
<dbReference type="PROSITE" id="PS50157">
    <property type="entry name" value="ZINC_FINGER_C2H2_2"/>
    <property type="match status" value="1"/>
</dbReference>
<reference evidence="2" key="1">
    <citation type="submission" date="2017-02" db="EMBL/GenBank/DDBJ databases">
        <title>Delving into the versatile metabolic prowess of the omnipresent phylum Bacteroidetes.</title>
        <authorList>
            <person name="Nobu M.K."/>
            <person name="Mei R."/>
            <person name="Narihiro T."/>
            <person name="Kuroda K."/>
            <person name="Liu W.-T."/>
        </authorList>
    </citation>
    <scope>NUCLEOTIDE SEQUENCE</scope>
    <source>
        <strain evidence="2">ADurb.Bin131</strain>
    </source>
</reference>
<dbReference type="PANTHER" id="PTHR12526">
    <property type="entry name" value="GLYCOSYLTRANSFERASE"/>
    <property type="match status" value="1"/>
</dbReference>
<organism evidence="2">
    <name type="scientific">candidate division TA06 bacterium ADurb.Bin131</name>
    <dbReference type="NCBI Taxonomy" id="1852827"/>
    <lineage>
        <taxon>Bacteria</taxon>
        <taxon>Bacteria division TA06</taxon>
    </lineage>
</organism>
<dbReference type="CDD" id="cd03801">
    <property type="entry name" value="GT4_PimA-like"/>
    <property type="match status" value="1"/>
</dbReference>
<dbReference type="SUPFAM" id="SSF53756">
    <property type="entry name" value="UDP-Glycosyltransferase/glycogen phosphorylase"/>
    <property type="match status" value="1"/>
</dbReference>
<keyword evidence="2" id="KW-0808">Transferase</keyword>
<feature type="domain" description="C2H2-type" evidence="1">
    <location>
        <begin position="380"/>
        <end position="406"/>
    </location>
</feature>
<dbReference type="PANTHER" id="PTHR12526:SF637">
    <property type="entry name" value="GLYCOSYLTRANSFERASE EPSF-RELATED"/>
    <property type="match status" value="1"/>
</dbReference>